<comment type="caution">
    <text evidence="1">The sequence shown here is derived from an EMBL/GenBank/DDBJ whole genome shotgun (WGS) entry which is preliminary data.</text>
</comment>
<evidence type="ECO:0000313" key="2">
    <source>
        <dbReference type="Proteomes" id="UP001556220"/>
    </source>
</evidence>
<proteinExistence type="predicted"/>
<name>A0ABV3QCQ2_9GAMM</name>
<reference evidence="1 2" key="1">
    <citation type="submission" date="2024-06" db="EMBL/GenBank/DDBJ databases">
        <authorList>
            <person name="Woo H."/>
        </authorList>
    </citation>
    <scope>NUCLEOTIDE SEQUENCE [LARGE SCALE GENOMIC DNA]</scope>
    <source>
        <strain evidence="1 2">Si-c</strain>
    </source>
</reference>
<sequence>MTNKTMIDRVLMAYRPLYLQGLLINGQYRLPATTARKHAAKRQDILLTALTGLRHIVSPTRNKP</sequence>
<keyword evidence="2" id="KW-1185">Reference proteome</keyword>
<organism evidence="1 2">
    <name type="scientific">Rhodanobacter lycopersici</name>
    <dbReference type="NCBI Taxonomy" id="3162487"/>
    <lineage>
        <taxon>Bacteria</taxon>
        <taxon>Pseudomonadati</taxon>
        <taxon>Pseudomonadota</taxon>
        <taxon>Gammaproteobacteria</taxon>
        <taxon>Lysobacterales</taxon>
        <taxon>Rhodanobacteraceae</taxon>
        <taxon>Rhodanobacter</taxon>
    </lineage>
</organism>
<gene>
    <name evidence="1" type="ORF">ABQJ54_07610</name>
</gene>
<protein>
    <submittedName>
        <fullName evidence="1">Uncharacterized protein</fullName>
    </submittedName>
</protein>
<dbReference type="RefSeq" id="WP_367853695.1">
    <property type="nucleotide sequence ID" value="NZ_JBFOHK010000002.1"/>
</dbReference>
<accession>A0ABV3QCQ2</accession>
<dbReference type="EMBL" id="JBFOHK010000002">
    <property type="protein sequence ID" value="MEW9571613.1"/>
    <property type="molecule type" value="Genomic_DNA"/>
</dbReference>
<evidence type="ECO:0000313" key="1">
    <source>
        <dbReference type="EMBL" id="MEW9571613.1"/>
    </source>
</evidence>
<dbReference type="Proteomes" id="UP001556220">
    <property type="component" value="Unassembled WGS sequence"/>
</dbReference>